<dbReference type="Proteomes" id="UP000828941">
    <property type="component" value="Chromosome 7"/>
</dbReference>
<organism evidence="1 2">
    <name type="scientific">Bauhinia variegata</name>
    <name type="common">Purple orchid tree</name>
    <name type="synonym">Phanera variegata</name>
    <dbReference type="NCBI Taxonomy" id="167791"/>
    <lineage>
        <taxon>Eukaryota</taxon>
        <taxon>Viridiplantae</taxon>
        <taxon>Streptophyta</taxon>
        <taxon>Embryophyta</taxon>
        <taxon>Tracheophyta</taxon>
        <taxon>Spermatophyta</taxon>
        <taxon>Magnoliopsida</taxon>
        <taxon>eudicotyledons</taxon>
        <taxon>Gunneridae</taxon>
        <taxon>Pentapetalae</taxon>
        <taxon>rosids</taxon>
        <taxon>fabids</taxon>
        <taxon>Fabales</taxon>
        <taxon>Fabaceae</taxon>
        <taxon>Cercidoideae</taxon>
        <taxon>Cercideae</taxon>
        <taxon>Bauhiniinae</taxon>
        <taxon>Bauhinia</taxon>
    </lineage>
</organism>
<name>A0ACB9NCP9_BAUVA</name>
<sequence>MNGKEKASRQNPSPIPRVFASLTLPLSPSLEFRFHFFEEPEKLASDHDLHSHPCEVSKKSVPGENIEVLKNRKVKELKEYGYHACLSNLLLF</sequence>
<gene>
    <name evidence="1" type="ORF">L6164_018278</name>
</gene>
<dbReference type="EMBL" id="CM039432">
    <property type="protein sequence ID" value="KAI4333469.1"/>
    <property type="molecule type" value="Genomic_DNA"/>
</dbReference>
<protein>
    <submittedName>
        <fullName evidence="1">Uncharacterized protein</fullName>
    </submittedName>
</protein>
<evidence type="ECO:0000313" key="2">
    <source>
        <dbReference type="Proteomes" id="UP000828941"/>
    </source>
</evidence>
<evidence type="ECO:0000313" key="1">
    <source>
        <dbReference type="EMBL" id="KAI4333469.1"/>
    </source>
</evidence>
<proteinExistence type="predicted"/>
<accession>A0ACB9NCP9</accession>
<comment type="caution">
    <text evidence="1">The sequence shown here is derived from an EMBL/GenBank/DDBJ whole genome shotgun (WGS) entry which is preliminary data.</text>
</comment>
<reference evidence="1 2" key="1">
    <citation type="journal article" date="2022" name="DNA Res.">
        <title>Chromosomal-level genome assembly of the orchid tree Bauhinia variegata (Leguminosae; Cercidoideae) supports the allotetraploid origin hypothesis of Bauhinia.</title>
        <authorList>
            <person name="Zhong Y."/>
            <person name="Chen Y."/>
            <person name="Zheng D."/>
            <person name="Pang J."/>
            <person name="Liu Y."/>
            <person name="Luo S."/>
            <person name="Meng S."/>
            <person name="Qian L."/>
            <person name="Wei D."/>
            <person name="Dai S."/>
            <person name="Zhou R."/>
        </authorList>
    </citation>
    <scope>NUCLEOTIDE SEQUENCE [LARGE SCALE GENOMIC DNA]</scope>
    <source>
        <strain evidence="1">BV-YZ2020</strain>
    </source>
</reference>
<keyword evidence="2" id="KW-1185">Reference proteome</keyword>